<dbReference type="Proteomes" id="UP001273505">
    <property type="component" value="Unassembled WGS sequence"/>
</dbReference>
<comment type="caution">
    <text evidence="1">The sequence shown here is derived from an EMBL/GenBank/DDBJ whole genome shotgun (WGS) entry which is preliminary data.</text>
</comment>
<accession>A0ABU4RUI2</accession>
<dbReference type="Pfam" id="PF22752">
    <property type="entry name" value="DUF488-N3i"/>
    <property type="match status" value="1"/>
</dbReference>
<gene>
    <name evidence="1" type="ORF">SCD92_04105</name>
</gene>
<dbReference type="RefSeq" id="WP_302724751.1">
    <property type="nucleotide sequence ID" value="NZ_JAULRU010000823.1"/>
</dbReference>
<keyword evidence="2" id="KW-1185">Reference proteome</keyword>
<dbReference type="InterPro" id="IPR052552">
    <property type="entry name" value="YeaO-like"/>
</dbReference>
<dbReference type="PANTHER" id="PTHR36849">
    <property type="entry name" value="CYTOPLASMIC PROTEIN-RELATED"/>
    <property type="match status" value="1"/>
</dbReference>
<sequence length="131" mass="14768">MQRIYQDAAPADGTRILADRLWPRGKRKDELALAEWCRDAAPSTGIRQCWHRNELTEAAFGHAYRHQLDQSPECLVPLMRAARQGSLTLLTASKEPENSHLPILRRAILDALHAEDNGDRDDPASPVCFRS</sequence>
<reference evidence="1 2" key="1">
    <citation type="submission" date="2023-11" db="EMBL/GenBank/DDBJ databases">
        <title>Gilvimarinus fulvus sp. nov., isolated from the surface of Kelp.</title>
        <authorList>
            <person name="Sun Y.Y."/>
            <person name="Gong Y."/>
            <person name="Du Z.J."/>
        </authorList>
    </citation>
    <scope>NUCLEOTIDE SEQUENCE [LARGE SCALE GENOMIC DNA]</scope>
    <source>
        <strain evidence="1 2">SDUM040013</strain>
    </source>
</reference>
<name>A0ABU4RUI2_9GAMM</name>
<proteinExistence type="predicted"/>
<evidence type="ECO:0000313" key="2">
    <source>
        <dbReference type="Proteomes" id="UP001273505"/>
    </source>
</evidence>
<dbReference type="PANTHER" id="PTHR36849:SF1">
    <property type="entry name" value="CYTOPLASMIC PROTEIN"/>
    <property type="match status" value="1"/>
</dbReference>
<dbReference type="EMBL" id="JAXAFO010000005">
    <property type="protein sequence ID" value="MDX6848530.1"/>
    <property type="molecule type" value="Genomic_DNA"/>
</dbReference>
<organism evidence="1 2">
    <name type="scientific">Gilvimarinus gilvus</name>
    <dbReference type="NCBI Taxonomy" id="3058038"/>
    <lineage>
        <taxon>Bacteria</taxon>
        <taxon>Pseudomonadati</taxon>
        <taxon>Pseudomonadota</taxon>
        <taxon>Gammaproteobacteria</taxon>
        <taxon>Cellvibrionales</taxon>
        <taxon>Cellvibrionaceae</taxon>
        <taxon>Gilvimarinus</taxon>
    </lineage>
</organism>
<evidence type="ECO:0000313" key="1">
    <source>
        <dbReference type="EMBL" id="MDX6848530.1"/>
    </source>
</evidence>
<protein>
    <submittedName>
        <fullName evidence="1">DUF488 family protein</fullName>
    </submittedName>
</protein>